<protein>
    <submittedName>
        <fullName evidence="1">Adagio protein 3</fullName>
    </submittedName>
</protein>
<organism evidence="1 2">
    <name type="scientific">Folsomia candida</name>
    <name type="common">Springtail</name>
    <dbReference type="NCBI Taxonomy" id="158441"/>
    <lineage>
        <taxon>Eukaryota</taxon>
        <taxon>Metazoa</taxon>
        <taxon>Ecdysozoa</taxon>
        <taxon>Arthropoda</taxon>
        <taxon>Hexapoda</taxon>
        <taxon>Collembola</taxon>
        <taxon>Entomobryomorpha</taxon>
        <taxon>Isotomoidea</taxon>
        <taxon>Isotomidae</taxon>
        <taxon>Proisotominae</taxon>
        <taxon>Folsomia</taxon>
    </lineage>
</organism>
<dbReference type="OrthoDB" id="6417021at2759"/>
<name>A0A226DEM4_FOLCA</name>
<sequence>MDGAWLEIETEIGLTHEGNCSSTTSISHAKSGMCKKDSRVESHLNVTKMDAEGVNNINQDLYNSLCQVEDPDPTVVTIGLKGLMKCMEIAGKTTKFRRIWAPIVYKAQMKLLNSTDGEVVANLGQGLFKTLSLTEKDPNVYRHKETKYDETLQRVLFTMQMDTSGCPARKEWLIHLEKFIQIMGLANLRWLDRINQIMLNFVAPGQKQEWVLILKVVHAMIEATWMEPTMRSWVQITTKILSQLQDNAPVETEDKAEIYFNIQLCYELMGKCTNFSSIQSDLRFMIRMIEVHGQDQPNQVHLLAKFDECELRKFL</sequence>
<keyword evidence="2" id="KW-1185">Reference proteome</keyword>
<accession>A0A226DEM4</accession>
<comment type="caution">
    <text evidence="1">The sequence shown here is derived from an EMBL/GenBank/DDBJ whole genome shotgun (WGS) entry which is preliminary data.</text>
</comment>
<proteinExistence type="predicted"/>
<dbReference type="Proteomes" id="UP000198287">
    <property type="component" value="Unassembled WGS sequence"/>
</dbReference>
<evidence type="ECO:0000313" key="1">
    <source>
        <dbReference type="EMBL" id="OXA44002.1"/>
    </source>
</evidence>
<reference evidence="1 2" key="1">
    <citation type="submission" date="2015-12" db="EMBL/GenBank/DDBJ databases">
        <title>The genome of Folsomia candida.</title>
        <authorList>
            <person name="Faddeeva A."/>
            <person name="Derks M.F."/>
            <person name="Anvar Y."/>
            <person name="Smit S."/>
            <person name="Van Straalen N."/>
            <person name="Roelofs D."/>
        </authorList>
    </citation>
    <scope>NUCLEOTIDE SEQUENCE [LARGE SCALE GENOMIC DNA]</scope>
    <source>
        <strain evidence="1 2">VU population</strain>
        <tissue evidence="1">Whole body</tissue>
    </source>
</reference>
<dbReference type="AlphaFoldDB" id="A0A226DEM4"/>
<evidence type="ECO:0000313" key="2">
    <source>
        <dbReference type="Proteomes" id="UP000198287"/>
    </source>
</evidence>
<dbReference type="EMBL" id="LNIX01000020">
    <property type="protein sequence ID" value="OXA44002.1"/>
    <property type="molecule type" value="Genomic_DNA"/>
</dbReference>
<gene>
    <name evidence="1" type="ORF">Fcan01_21155</name>
</gene>